<feature type="repeat" description="PPR" evidence="3">
    <location>
        <begin position="451"/>
        <end position="485"/>
    </location>
</feature>
<keyword evidence="6" id="KW-1185">Reference proteome</keyword>
<accession>A0AAV0G8U4</accession>
<evidence type="ECO:0008006" key="7">
    <source>
        <dbReference type="Google" id="ProtNLM"/>
    </source>
</evidence>
<dbReference type="Proteomes" id="UP001152523">
    <property type="component" value="Unassembled WGS sequence"/>
</dbReference>
<dbReference type="Pfam" id="PF01535">
    <property type="entry name" value="PPR"/>
    <property type="match status" value="3"/>
</dbReference>
<evidence type="ECO:0000256" key="1">
    <source>
        <dbReference type="ARBA" id="ARBA00007626"/>
    </source>
</evidence>
<dbReference type="Pfam" id="PF13041">
    <property type="entry name" value="PPR_2"/>
    <property type="match status" value="8"/>
</dbReference>
<evidence type="ECO:0000256" key="3">
    <source>
        <dbReference type="PROSITE-ProRule" id="PRU00708"/>
    </source>
</evidence>
<feature type="repeat" description="PPR" evidence="3">
    <location>
        <begin position="311"/>
        <end position="345"/>
    </location>
</feature>
<keyword evidence="2" id="KW-0677">Repeat</keyword>
<feature type="repeat" description="PPR" evidence="3">
    <location>
        <begin position="803"/>
        <end position="837"/>
    </location>
</feature>
<gene>
    <name evidence="5" type="ORF">CEPIT_LOCUS41384</name>
</gene>
<organism evidence="5 6">
    <name type="scientific">Cuscuta epithymum</name>
    <dbReference type="NCBI Taxonomy" id="186058"/>
    <lineage>
        <taxon>Eukaryota</taxon>
        <taxon>Viridiplantae</taxon>
        <taxon>Streptophyta</taxon>
        <taxon>Embryophyta</taxon>
        <taxon>Tracheophyta</taxon>
        <taxon>Spermatophyta</taxon>
        <taxon>Magnoliopsida</taxon>
        <taxon>eudicotyledons</taxon>
        <taxon>Gunneridae</taxon>
        <taxon>Pentapetalae</taxon>
        <taxon>asterids</taxon>
        <taxon>lamiids</taxon>
        <taxon>Solanales</taxon>
        <taxon>Convolvulaceae</taxon>
        <taxon>Cuscuteae</taxon>
        <taxon>Cuscuta</taxon>
        <taxon>Cuscuta subgen. Cuscuta</taxon>
    </lineage>
</organism>
<protein>
    <recommendedName>
        <fullName evidence="7">Pentatricopeptide repeat-containing protein</fullName>
    </recommendedName>
</protein>
<evidence type="ECO:0000313" key="6">
    <source>
        <dbReference type="Proteomes" id="UP001152523"/>
    </source>
</evidence>
<feature type="repeat" description="PPR" evidence="3">
    <location>
        <begin position="697"/>
        <end position="731"/>
    </location>
</feature>
<reference evidence="5" key="1">
    <citation type="submission" date="2022-07" db="EMBL/GenBank/DDBJ databases">
        <authorList>
            <person name="Macas J."/>
            <person name="Novak P."/>
            <person name="Neumann P."/>
        </authorList>
    </citation>
    <scope>NUCLEOTIDE SEQUENCE</scope>
</reference>
<dbReference type="Gene3D" id="1.25.40.10">
    <property type="entry name" value="Tetratricopeptide repeat domain"/>
    <property type="match status" value="9"/>
</dbReference>
<dbReference type="NCBIfam" id="TIGR00756">
    <property type="entry name" value="PPR"/>
    <property type="match status" value="14"/>
</dbReference>
<feature type="repeat" description="PPR" evidence="3">
    <location>
        <begin position="944"/>
        <end position="978"/>
    </location>
</feature>
<comment type="caution">
    <text evidence="5">The sequence shown here is derived from an EMBL/GenBank/DDBJ whole genome shotgun (WGS) entry which is preliminary data.</text>
</comment>
<comment type="similarity">
    <text evidence="1">Belongs to the PPR family. P subfamily.</text>
</comment>
<evidence type="ECO:0000256" key="4">
    <source>
        <dbReference type="SAM" id="MobiDB-lite"/>
    </source>
</evidence>
<name>A0AAV0G8U4_9ASTE</name>
<dbReference type="Pfam" id="PF12854">
    <property type="entry name" value="PPR_1"/>
    <property type="match status" value="3"/>
</dbReference>
<proteinExistence type="inferred from homology"/>
<feature type="repeat" description="PPR" evidence="3">
    <location>
        <begin position="556"/>
        <end position="590"/>
    </location>
</feature>
<evidence type="ECO:0000256" key="2">
    <source>
        <dbReference type="ARBA" id="ARBA00022737"/>
    </source>
</evidence>
<feature type="region of interest" description="Disordered" evidence="4">
    <location>
        <begin position="1144"/>
        <end position="1163"/>
    </location>
</feature>
<sequence length="1163" mass="131454">MTTRRNMRSSIVHSRGPLATKKVFLSSPQSSRIEAFSVEGFFKAPETLTKTNTMMSSIKYQAADEGIDKSIYTILTVDRWESLNKMRYKMASLRPVHGRLTLKFLKWFIKQPGLEIDHIIHMHCITAHILIRARMYDSAKSIFRYLSEMGIGSKSVLGALMDTYCLWNSNFAVYDVLIRVYVREGMVKDALEAFYWIGCHGITPSVHTCNMILAAIARFQDTTESVWSFFKEMLAKCICPNLKTFNILLHVLCSTGKLKRANQLLNMMEESGYIPDVVTYNTLLNWLCKKGRYNSAYELIDRMACKGLEADICTYNMLIDDLCKNDRSAKGYLLLKNVRKRSVIPNEITYNTLINGFMKEGKIGVAMKVFHEMKSLNMLPNLVTFNALIDGHCRVGMFEEASGLLEEIEARGLHPNELSYGSILNGFCRCGKIDSARYIFKRMRKDNIPLNHVSYTILIQGLCKRGMIEESLKLFNEMVGSDICPDVIAYSVLVNGLLRARRIKQAKEMMCKMYKIGAFPYEYMHRNLLYNFCKQNSIFQTMKLFQVMLENGHDADLSLYNTLISCLCRCGKVQDAEDFMRHMLRIDLVPGSACFDSLISGYANIGDNFKLLSLIDEMAKLGNQPTLYTYKGVLKGLCKGGNFTAAVKLFDGLCQSSHSVLDVSIYNTLLAEACRLGYLPMALVIFNDMVHNHVIPDGYTYANIIAGLCRNGKVTSAIILLPKALERGTLPSNRLMYTSVIDGLFKMGLPKVASCFFDEMIKQGLRPDAMVLNTMIDGYSMIGQMDQANRFFSIMKVNFLSPNIDTYNSLLHGYAKLQNISECFGLYCSISRNGLTPDMSTRKALIFALCESRMLDVGVKFVNKMIMEGAVIDKASFNMIIAKYSERGEMQKAFDVVTIMNLVGGFQPDADTYESILKGLRRMSDFQTSRAVFHEMLKNGFRPTDRQYVSVVSGMCRVGDVQRAFQFKDEMESLGIRSRDIADSAIVRGLVRRGKTEEAMLVLDCMLRVQLVPTIATFTTLIHGFCKESKVSEALSLKNAMEVHGVQPDVVVYNVLITGLCVNCGLDCAFDLYKEMKQRGVWPNITTYVVLVNAVHSDNDQGKGEQLIMDLQERGLIGHKLSSEAPIHQRLTVVMQRLNLMRKKRTHSSSREREGVAGYYVNN</sequence>
<feature type="repeat" description="PPR" evidence="3">
    <location>
        <begin position="241"/>
        <end position="275"/>
    </location>
</feature>
<dbReference type="PANTHER" id="PTHR47941">
    <property type="entry name" value="PENTATRICOPEPTIDE REPEAT-CONTAINING PROTEIN 3, MITOCHONDRIAL"/>
    <property type="match status" value="1"/>
</dbReference>
<feature type="repeat" description="PPR" evidence="3">
    <location>
        <begin position="416"/>
        <end position="450"/>
    </location>
</feature>
<dbReference type="AlphaFoldDB" id="A0AAV0G8U4"/>
<dbReference type="EMBL" id="CAMAPF010001064">
    <property type="protein sequence ID" value="CAH9144360.1"/>
    <property type="molecule type" value="Genomic_DNA"/>
</dbReference>
<feature type="repeat" description="PPR" evidence="3">
    <location>
        <begin position="276"/>
        <end position="310"/>
    </location>
</feature>
<feature type="repeat" description="PPR" evidence="3">
    <location>
        <begin position="909"/>
        <end position="943"/>
    </location>
</feature>
<dbReference type="SUPFAM" id="SSF81901">
    <property type="entry name" value="HCP-like"/>
    <property type="match status" value="1"/>
</dbReference>
<evidence type="ECO:0000313" key="5">
    <source>
        <dbReference type="EMBL" id="CAH9144360.1"/>
    </source>
</evidence>
<feature type="repeat" description="PPR" evidence="3">
    <location>
        <begin position="733"/>
        <end position="767"/>
    </location>
</feature>
<feature type="repeat" description="PPR" evidence="3">
    <location>
        <begin position="768"/>
        <end position="802"/>
    </location>
</feature>
<feature type="repeat" description="PPR" evidence="3">
    <location>
        <begin position="170"/>
        <end position="204"/>
    </location>
</feature>
<feature type="repeat" description="PPR" evidence="3">
    <location>
        <begin position="1014"/>
        <end position="1048"/>
    </location>
</feature>
<dbReference type="PROSITE" id="PS51375">
    <property type="entry name" value="PPR"/>
    <property type="match status" value="20"/>
</dbReference>
<dbReference type="InterPro" id="IPR002885">
    <property type="entry name" value="PPR_rpt"/>
</dbReference>
<feature type="repeat" description="PPR" evidence="3">
    <location>
        <begin position="346"/>
        <end position="380"/>
    </location>
</feature>
<feature type="repeat" description="PPR" evidence="3">
    <location>
        <begin position="662"/>
        <end position="696"/>
    </location>
</feature>
<feature type="repeat" description="PPR" evidence="3">
    <location>
        <begin position="381"/>
        <end position="415"/>
    </location>
</feature>
<feature type="repeat" description="PPR" evidence="3">
    <location>
        <begin position="486"/>
        <end position="520"/>
    </location>
</feature>
<dbReference type="InterPro" id="IPR011990">
    <property type="entry name" value="TPR-like_helical_dom_sf"/>
</dbReference>
<feature type="repeat" description="PPR" evidence="3">
    <location>
        <begin position="626"/>
        <end position="660"/>
    </location>
</feature>
<feature type="repeat" description="PPR" evidence="3">
    <location>
        <begin position="1049"/>
        <end position="1083"/>
    </location>
</feature>